<evidence type="ECO:0000313" key="2">
    <source>
        <dbReference type="EMBL" id="AXG73787.1"/>
    </source>
</evidence>
<evidence type="ECO:0000256" key="1">
    <source>
        <dbReference type="SAM" id="SignalP"/>
    </source>
</evidence>
<dbReference type="RefSeq" id="WP_114677546.1">
    <property type="nucleotide sequence ID" value="NZ_CP031188.1"/>
</dbReference>
<organism evidence="2 3">
    <name type="scientific">Flavobacterium arcticum</name>
    <dbReference type="NCBI Taxonomy" id="1784713"/>
    <lineage>
        <taxon>Bacteria</taxon>
        <taxon>Pseudomonadati</taxon>
        <taxon>Bacteroidota</taxon>
        <taxon>Flavobacteriia</taxon>
        <taxon>Flavobacteriales</taxon>
        <taxon>Flavobacteriaceae</taxon>
        <taxon>Flavobacterium</taxon>
    </lineage>
</organism>
<dbReference type="OrthoDB" id="1442861at2"/>
<dbReference type="KEGG" id="fat:DVK85_05870"/>
<gene>
    <name evidence="2" type="ORF">DVK85_05870</name>
</gene>
<name>A0A345HB27_9FLAO</name>
<dbReference type="Proteomes" id="UP000253951">
    <property type="component" value="Chromosome"/>
</dbReference>
<dbReference type="EMBL" id="CP031188">
    <property type="protein sequence ID" value="AXG73787.1"/>
    <property type="molecule type" value="Genomic_DNA"/>
</dbReference>
<accession>A0A345HB27</accession>
<sequence length="170" mass="19454">MKKKLFLKATFLFVLGLALVTSCSKDDDGGDRFAGVPKGEIVPVGERYETLTGFPEGEGRGSLEESSQVWWKQVQSKIDYHCGGYEDEDLYEEDFYIAFKPDGLLYAKYGSNGQEFSYYSWEWKDDNKEAILMEGETFEIRELNDGGIVYASRQEQSSDCYAITWEQFSN</sequence>
<dbReference type="PROSITE" id="PS51257">
    <property type="entry name" value="PROKAR_LIPOPROTEIN"/>
    <property type="match status" value="1"/>
</dbReference>
<evidence type="ECO:0008006" key="4">
    <source>
        <dbReference type="Google" id="ProtNLM"/>
    </source>
</evidence>
<protein>
    <recommendedName>
        <fullName evidence="4">Lipocalin-like domain-containing protein</fullName>
    </recommendedName>
</protein>
<dbReference type="AlphaFoldDB" id="A0A345HB27"/>
<proteinExistence type="predicted"/>
<keyword evidence="3" id="KW-1185">Reference proteome</keyword>
<evidence type="ECO:0000313" key="3">
    <source>
        <dbReference type="Proteomes" id="UP000253951"/>
    </source>
</evidence>
<reference evidence="2 3" key="1">
    <citation type="submission" date="2018-07" db="EMBL/GenBank/DDBJ databases">
        <title>Complete genome sequence of Flavobacterium arcticum type strain SM1502T.</title>
        <authorList>
            <person name="Li Y."/>
            <person name="Li D.-D."/>
        </authorList>
    </citation>
    <scope>NUCLEOTIDE SEQUENCE [LARGE SCALE GENOMIC DNA]</scope>
    <source>
        <strain evidence="2 3">SM1502</strain>
    </source>
</reference>
<feature type="signal peptide" evidence="1">
    <location>
        <begin position="1"/>
        <end position="26"/>
    </location>
</feature>
<keyword evidence="1" id="KW-0732">Signal</keyword>
<feature type="chain" id="PRO_5016931013" description="Lipocalin-like domain-containing protein" evidence="1">
    <location>
        <begin position="27"/>
        <end position="170"/>
    </location>
</feature>